<dbReference type="GO" id="GO:0006357">
    <property type="term" value="P:regulation of transcription by RNA polymerase II"/>
    <property type="evidence" value="ECO:0007669"/>
    <property type="project" value="TreeGrafter"/>
</dbReference>
<dbReference type="GO" id="GO:0005667">
    <property type="term" value="C:transcription regulator complex"/>
    <property type="evidence" value="ECO:0007669"/>
    <property type="project" value="TreeGrafter"/>
</dbReference>
<protein>
    <submittedName>
        <fullName evidence="2">Uncharacterized protein</fullName>
    </submittedName>
</protein>
<evidence type="ECO:0000313" key="2">
    <source>
        <dbReference type="EMBL" id="CAL5130181.1"/>
    </source>
</evidence>
<accession>A0AAV2T1G5</accession>
<feature type="compositionally biased region" description="Low complexity" evidence="1">
    <location>
        <begin position="468"/>
        <end position="477"/>
    </location>
</feature>
<dbReference type="InterPro" id="IPR026094">
    <property type="entry name" value="GPS2"/>
</dbReference>
<evidence type="ECO:0000256" key="1">
    <source>
        <dbReference type="SAM" id="MobiDB-lite"/>
    </source>
</evidence>
<feature type="compositionally biased region" description="Basic and acidic residues" evidence="1">
    <location>
        <begin position="46"/>
        <end position="59"/>
    </location>
</feature>
<feature type="region of interest" description="Disordered" evidence="1">
    <location>
        <begin position="376"/>
        <end position="395"/>
    </location>
</feature>
<evidence type="ECO:0000313" key="3">
    <source>
        <dbReference type="Proteomes" id="UP001497525"/>
    </source>
</evidence>
<gene>
    <name evidence="2" type="ORF">CDAUBV1_LOCUS1619</name>
</gene>
<organism evidence="2 3">
    <name type="scientific">Calicophoron daubneyi</name>
    <name type="common">Rumen fluke</name>
    <name type="synonym">Paramphistomum daubneyi</name>
    <dbReference type="NCBI Taxonomy" id="300641"/>
    <lineage>
        <taxon>Eukaryota</taxon>
        <taxon>Metazoa</taxon>
        <taxon>Spiralia</taxon>
        <taxon>Lophotrochozoa</taxon>
        <taxon>Platyhelminthes</taxon>
        <taxon>Trematoda</taxon>
        <taxon>Digenea</taxon>
        <taxon>Plagiorchiida</taxon>
        <taxon>Pronocephalata</taxon>
        <taxon>Paramphistomoidea</taxon>
        <taxon>Paramphistomidae</taxon>
        <taxon>Calicophoron</taxon>
    </lineage>
</organism>
<sequence>MPNTVNIERHKLNQAMYQKLKRYIMNKRKRELEEKAQSAHFKKLKREREERKRQTELDTENLEKTRAEISNARKKIKDLTARRNELFQRWKQLATEESSLKEKQRNDALTILANMPTTQFGISPSTLSNARPAAPSSTPVSATLGHQCSQLPHVQSGKPMVIGSSAQQAQQHGALPHFPSPVNLRDSSPHRGSHNVSYSLPNPKLPQSSVAFAPSTNTSQLSSTAISNGQAAAMAAVAAAVAAQQRVGPVADSIFPPTAAAAAYFNAIASLQASSSSASTLADDILGAVSNSGYNEAMAALAAAGLYSLPTSLSSATPQNANSAGLNVSHSLNFGLRNSPTNLGLDGSFGRSNNASAAQATAAVVAALTQQQQQAANLPKGRSVGADSNNTIEPSLSLNQITNVASAGGGYNPQGAISSNQSAAQQQQQKAQQQLLCSLNVVNSLLPQAVSSSGSASDNSAVSTSTAPTAAATGSLLPPAPVSYRGSITTGQSAQQIQLQQQQQQQAHQKHLLAKYPVQSEYTSNRGAVSQQGDGLSVGSGVSNVDKSALTAGRLSEAAALMASIGMTNPSPALFNAAVLQAGLASVAPSTSLAPSTTSSSPVALTAVLAPYATDLNQLNYLTTATLAAAFQQQQQLQKNSRSSNNSPSPRTRVSPASTGSSSANTSSVVGSGRRFF</sequence>
<feature type="region of interest" description="Disordered" evidence="1">
    <location>
        <begin position="125"/>
        <end position="144"/>
    </location>
</feature>
<dbReference type="AlphaFoldDB" id="A0AAV2T1G5"/>
<dbReference type="PANTHER" id="PTHR22654:SF2">
    <property type="entry name" value="G PROTEIN PATHWAY SUPPRESSOR 2"/>
    <property type="match status" value="1"/>
</dbReference>
<dbReference type="Proteomes" id="UP001497525">
    <property type="component" value="Unassembled WGS sequence"/>
</dbReference>
<feature type="region of interest" description="Disordered" evidence="1">
    <location>
        <begin position="34"/>
        <end position="59"/>
    </location>
</feature>
<dbReference type="PANTHER" id="PTHR22654">
    <property type="entry name" value="G PROTEIN PATHWAY SUPPRESSOR 2"/>
    <property type="match status" value="1"/>
</dbReference>
<dbReference type="GO" id="GO:0003712">
    <property type="term" value="F:transcription coregulator activity"/>
    <property type="evidence" value="ECO:0007669"/>
    <property type="project" value="TreeGrafter"/>
</dbReference>
<name>A0AAV2T1G5_CALDB</name>
<dbReference type="EMBL" id="CAXLJL010000057">
    <property type="protein sequence ID" value="CAL5130181.1"/>
    <property type="molecule type" value="Genomic_DNA"/>
</dbReference>
<comment type="caution">
    <text evidence="2">The sequence shown here is derived from an EMBL/GenBank/DDBJ whole genome shotgun (WGS) entry which is preliminary data.</text>
</comment>
<dbReference type="Pfam" id="PF15991">
    <property type="entry name" value="G_path_suppress"/>
    <property type="match status" value="1"/>
</dbReference>
<feature type="region of interest" description="Disordered" evidence="1">
    <location>
        <begin position="468"/>
        <end position="489"/>
    </location>
</feature>
<feature type="compositionally biased region" description="Polar residues" evidence="1">
    <location>
        <begin position="386"/>
        <end position="395"/>
    </location>
</feature>
<feature type="region of interest" description="Disordered" evidence="1">
    <location>
        <begin position="636"/>
        <end position="677"/>
    </location>
</feature>
<feature type="region of interest" description="Disordered" evidence="1">
    <location>
        <begin position="151"/>
        <end position="200"/>
    </location>
</feature>
<reference evidence="2" key="1">
    <citation type="submission" date="2024-06" db="EMBL/GenBank/DDBJ databases">
        <authorList>
            <person name="Liu X."/>
            <person name="Lenzi L."/>
            <person name="Haldenby T S."/>
            <person name="Uol C."/>
        </authorList>
    </citation>
    <scope>NUCLEOTIDE SEQUENCE</scope>
</reference>
<proteinExistence type="predicted"/>